<keyword evidence="6" id="KW-0282">Flagellum</keyword>
<dbReference type="InterPro" id="IPR003775">
    <property type="entry name" value="Flagellar_assembly_factor_FliW"/>
</dbReference>
<organism evidence="6 7">
    <name type="scientific">Clostridium sardiniense</name>
    <name type="common">Clostridium absonum</name>
    <dbReference type="NCBI Taxonomy" id="29369"/>
    <lineage>
        <taxon>Bacteria</taxon>
        <taxon>Bacillati</taxon>
        <taxon>Bacillota</taxon>
        <taxon>Clostridia</taxon>
        <taxon>Eubacteriales</taxon>
        <taxon>Clostridiaceae</taxon>
        <taxon>Clostridium</taxon>
    </lineage>
</organism>
<comment type="caution">
    <text evidence="6">The sequence shown here is derived from an EMBL/GenBank/DDBJ whole genome shotgun (WGS) entry which is preliminary data.</text>
</comment>
<comment type="subunit">
    <text evidence="5">Interacts with translational regulator CsrA and flagellin(s).</text>
</comment>
<dbReference type="InterPro" id="IPR024046">
    <property type="entry name" value="Flagellar_assmbl_FliW_dom_sf"/>
</dbReference>
<dbReference type="Gene3D" id="2.30.290.10">
    <property type="entry name" value="BH3618-like"/>
    <property type="match status" value="1"/>
</dbReference>
<dbReference type="RefSeq" id="WP_204595549.1">
    <property type="nucleotide sequence ID" value="NZ_JAFBDA010000014.1"/>
</dbReference>
<keyword evidence="4 5" id="KW-0143">Chaperone</keyword>
<keyword evidence="1 5" id="KW-0963">Cytoplasm</keyword>
<name>A0ABS7KV31_CLOSR</name>
<dbReference type="PANTHER" id="PTHR39190">
    <property type="entry name" value="FLAGELLAR ASSEMBLY FACTOR FLIW"/>
    <property type="match status" value="1"/>
</dbReference>
<dbReference type="HAMAP" id="MF_01185">
    <property type="entry name" value="FliW"/>
    <property type="match status" value="1"/>
</dbReference>
<evidence type="ECO:0000256" key="3">
    <source>
        <dbReference type="ARBA" id="ARBA00022845"/>
    </source>
</evidence>
<comment type="subcellular location">
    <subcellularLocation>
        <location evidence="5">Cytoplasm</location>
    </subcellularLocation>
</comment>
<comment type="function">
    <text evidence="5">Acts as an anti-CsrA protein, binds CsrA and prevents it from repressing translation of its target genes, one of which is flagellin. Binds to flagellin and participates in the assembly of the flagellum.</text>
</comment>
<protein>
    <recommendedName>
        <fullName evidence="5">Flagellar assembly factor FliW</fullName>
    </recommendedName>
</protein>
<sequence>MEVIFKKGIPGFENIDKFKIKDLENNNKFKIMESLDSTVSFATANPFEFYNEYEIDLNDETIKELQIENPKDVMILTIITLGKTLDSSTINLKAPLVINVRNKFGKQFIIQGDKYDTRHPLVRRN</sequence>
<evidence type="ECO:0000313" key="7">
    <source>
        <dbReference type="Proteomes" id="UP001299068"/>
    </source>
</evidence>
<dbReference type="Pfam" id="PF02623">
    <property type="entry name" value="FliW"/>
    <property type="match status" value="1"/>
</dbReference>
<keyword evidence="6" id="KW-0969">Cilium</keyword>
<evidence type="ECO:0000256" key="5">
    <source>
        <dbReference type="HAMAP-Rule" id="MF_01185"/>
    </source>
</evidence>
<evidence type="ECO:0000313" key="6">
    <source>
        <dbReference type="EMBL" id="MBY0754673.1"/>
    </source>
</evidence>
<dbReference type="SUPFAM" id="SSF141457">
    <property type="entry name" value="BH3618-like"/>
    <property type="match status" value="1"/>
</dbReference>
<reference evidence="6 7" key="1">
    <citation type="journal article" date="2021" name="Cell Host Microbe">
        <title>in vivo commensal control of Clostridioides difficile virulence.</title>
        <authorList>
            <person name="Girinathan B.P."/>
            <person name="Dibenedetto N."/>
            <person name="Worley J.N."/>
            <person name="Peltier J."/>
            <person name="Arrieta-Ortiz M.L."/>
            <person name="Rupa Christinal Immanuel S."/>
            <person name="Lavin R."/>
            <person name="Delaney M.L."/>
            <person name="Cummins C."/>
            <person name="Hoffmann M."/>
            <person name="Luo Y."/>
            <person name="Gonzalez-Escalona N."/>
            <person name="Allard M."/>
            <person name="Onderdonk A.B."/>
            <person name="Gerber G.K."/>
            <person name="Sonenshein A.L."/>
            <person name="Baliga N."/>
            <person name="Dupuy B."/>
            <person name="Bry L."/>
        </authorList>
    </citation>
    <scope>NUCLEOTIDE SEQUENCE [LARGE SCALE GENOMIC DNA]</scope>
    <source>
        <strain evidence="6 7">DSM 599</strain>
    </source>
</reference>
<keyword evidence="7" id="KW-1185">Reference proteome</keyword>
<evidence type="ECO:0000256" key="1">
    <source>
        <dbReference type="ARBA" id="ARBA00022490"/>
    </source>
</evidence>
<keyword evidence="3 5" id="KW-0810">Translation regulation</keyword>
<comment type="similarity">
    <text evidence="5">Belongs to the FliW family.</text>
</comment>
<evidence type="ECO:0000256" key="4">
    <source>
        <dbReference type="ARBA" id="ARBA00023186"/>
    </source>
</evidence>
<accession>A0ABS7KV31</accession>
<gene>
    <name evidence="5" type="primary">fliW</name>
    <name evidence="6" type="ORF">K5V21_04300</name>
</gene>
<keyword evidence="6" id="KW-0966">Cell projection</keyword>
<keyword evidence="2 5" id="KW-1005">Bacterial flagellum biogenesis</keyword>
<proteinExistence type="inferred from homology"/>
<dbReference type="Proteomes" id="UP001299068">
    <property type="component" value="Unassembled WGS sequence"/>
</dbReference>
<dbReference type="EMBL" id="JAIKTU010000003">
    <property type="protein sequence ID" value="MBY0754673.1"/>
    <property type="molecule type" value="Genomic_DNA"/>
</dbReference>
<dbReference type="PANTHER" id="PTHR39190:SF1">
    <property type="entry name" value="FLAGELLAR ASSEMBLY FACTOR FLIW"/>
    <property type="match status" value="1"/>
</dbReference>
<evidence type="ECO:0000256" key="2">
    <source>
        <dbReference type="ARBA" id="ARBA00022795"/>
    </source>
</evidence>